<reference evidence="3 4" key="2">
    <citation type="journal article" date="2017" name="Front. Plant Sci.">
        <title>Gene Classification and Mining of Molecular Markers Useful in Red Clover (Trifolium pratense) Breeding.</title>
        <authorList>
            <person name="Istvanek J."/>
            <person name="Dluhosova J."/>
            <person name="Dluhos P."/>
            <person name="Patkova L."/>
            <person name="Nedelnik J."/>
            <person name="Repkova J."/>
        </authorList>
    </citation>
    <scope>NUCLEOTIDE SEQUENCE [LARGE SCALE GENOMIC DNA]</scope>
    <source>
        <strain evidence="4">cv. Tatra</strain>
        <tissue evidence="3">Young leaves</tissue>
    </source>
</reference>
<gene>
    <name evidence="3" type="ORF">L195_g012221</name>
</gene>
<feature type="domain" description="Disease resistance protein At4g27190-like leucine-rich repeats" evidence="2">
    <location>
        <begin position="278"/>
        <end position="378"/>
    </location>
</feature>
<dbReference type="SUPFAM" id="SSF52047">
    <property type="entry name" value="RNI-like"/>
    <property type="match status" value="1"/>
</dbReference>
<dbReference type="STRING" id="57577.A0A2K3PJU4"/>
<proteinExistence type="predicted"/>
<feature type="domain" description="Disease resistance protein At4g27190-like leucine-rich repeats" evidence="2">
    <location>
        <begin position="539"/>
        <end position="645"/>
    </location>
</feature>
<accession>A0A2K3PJU4</accession>
<dbReference type="InterPro" id="IPR057135">
    <property type="entry name" value="At4g27190-like_LRR"/>
</dbReference>
<dbReference type="InterPro" id="IPR050905">
    <property type="entry name" value="Plant_NBS-LRR"/>
</dbReference>
<dbReference type="Gene3D" id="3.80.10.10">
    <property type="entry name" value="Ribonuclease Inhibitor"/>
    <property type="match status" value="2"/>
</dbReference>
<reference evidence="3 4" key="1">
    <citation type="journal article" date="2014" name="Am. J. Bot.">
        <title>Genome assembly and annotation for red clover (Trifolium pratense; Fabaceae).</title>
        <authorList>
            <person name="Istvanek J."/>
            <person name="Jaros M."/>
            <person name="Krenek A."/>
            <person name="Repkova J."/>
        </authorList>
    </citation>
    <scope>NUCLEOTIDE SEQUENCE [LARGE SCALE GENOMIC DNA]</scope>
    <source>
        <strain evidence="4">cv. Tatra</strain>
        <tissue evidence="3">Young leaves</tissue>
    </source>
</reference>
<dbReference type="PANTHER" id="PTHR33463:SF183">
    <property type="entry name" value="NB-ARC DOMAIN DISEASE RESISTANCE PROTEIN"/>
    <property type="match status" value="1"/>
</dbReference>
<dbReference type="InterPro" id="IPR032675">
    <property type="entry name" value="LRR_dom_sf"/>
</dbReference>
<dbReference type="PANTHER" id="PTHR33463">
    <property type="entry name" value="NB-ARC DOMAIN-CONTAINING PROTEIN-RELATED"/>
    <property type="match status" value="1"/>
</dbReference>
<organism evidence="3 4">
    <name type="scientific">Trifolium pratense</name>
    <name type="common">Red clover</name>
    <dbReference type="NCBI Taxonomy" id="57577"/>
    <lineage>
        <taxon>Eukaryota</taxon>
        <taxon>Viridiplantae</taxon>
        <taxon>Streptophyta</taxon>
        <taxon>Embryophyta</taxon>
        <taxon>Tracheophyta</taxon>
        <taxon>Spermatophyta</taxon>
        <taxon>Magnoliopsida</taxon>
        <taxon>eudicotyledons</taxon>
        <taxon>Gunneridae</taxon>
        <taxon>Pentapetalae</taxon>
        <taxon>rosids</taxon>
        <taxon>fabids</taxon>
        <taxon>Fabales</taxon>
        <taxon>Fabaceae</taxon>
        <taxon>Papilionoideae</taxon>
        <taxon>50 kb inversion clade</taxon>
        <taxon>NPAAA clade</taxon>
        <taxon>Hologalegina</taxon>
        <taxon>IRL clade</taxon>
        <taxon>Trifolieae</taxon>
        <taxon>Trifolium</taxon>
    </lineage>
</organism>
<dbReference type="Proteomes" id="UP000236291">
    <property type="component" value="Unassembled WGS sequence"/>
</dbReference>
<dbReference type="EMBL" id="ASHM01007742">
    <property type="protein sequence ID" value="PNY15524.1"/>
    <property type="molecule type" value="Genomic_DNA"/>
</dbReference>
<dbReference type="ExpressionAtlas" id="A0A2K3PJU4">
    <property type="expression patterns" value="baseline"/>
</dbReference>
<dbReference type="Pfam" id="PF23247">
    <property type="entry name" value="LRR_RPS2"/>
    <property type="match status" value="2"/>
</dbReference>
<sequence length="732" mass="84409">MHGCVKMHDMVRDIALWISRRSDNHKILVSIDKLEDASLRDCFAASSWWYNKNPIFRQWHSPSLKILLLNINESRSWNSLDISHLTFEGIEELKVFSVTIDYYTSQIIPLLLPPSTHLLTNVRTLRLNGFKFGDISFITSLTRLEVLDLRRSHFNEFPNKIGELKRLKLIDLSLCHIFQKTYNGAIGKCLQLEELYTSTSYPKAYFHEITVDIVTLPKLQRFVLNHPITPEGKKVIQVEDFNISKLKAFKKNIMQIAETISFISLNGGCKNIIPDMVGVVGGMNGLTSLHLASCQKIECIFDATYDFNEDNLICNLVKLRLQRMENLTQLCRDPPMQVLRYLEKLEELEIQHCIWLCNIFPSECTLRNLKILNLSDCGSGEVLFSASLAQRLAQLQKMCISRAPKLEYVFGESYQEHLSSHQYQNHVMLPHLEALKLLYLDNLVAMCPENCQAKWPSQSMKMLVILGCPKLAIPWFNLKVGYDQRQHHLKERLTVGDCDELKFLFSMETHGSLQELMYLRVYDCQELKQIVAENEELVQLPIAELYFPKLKEIEVYNCNKLKSLFPLSMVTMLPQLRTLYLSRATQLQEVFRHSRGNAIMNKMEIVLPNLTEITMTALPNFVDICHGFKLHAVKLQKLSISNCPKTASSLRNIQDQTEEAASEDNEDPPYPYPTSSITYDVEKPFINFDFAVDKDETEETAYVEEPFEPNFAWDKGKGLIFHLRPTCPSQLC</sequence>
<keyword evidence="1" id="KW-0611">Plant defense</keyword>
<dbReference type="SUPFAM" id="SSF52058">
    <property type="entry name" value="L domain-like"/>
    <property type="match status" value="1"/>
</dbReference>
<comment type="caution">
    <text evidence="3">The sequence shown here is derived from an EMBL/GenBank/DDBJ whole genome shotgun (WGS) entry which is preliminary data.</text>
</comment>
<evidence type="ECO:0000256" key="1">
    <source>
        <dbReference type="ARBA" id="ARBA00022821"/>
    </source>
</evidence>
<protein>
    <submittedName>
        <fullName evidence="3">Disease resistance (CC-NBS-LRR class) family protein</fullName>
    </submittedName>
</protein>
<evidence type="ECO:0000259" key="2">
    <source>
        <dbReference type="Pfam" id="PF23247"/>
    </source>
</evidence>
<dbReference type="AlphaFoldDB" id="A0A2K3PJU4"/>
<name>A0A2K3PJU4_TRIPR</name>
<evidence type="ECO:0000313" key="4">
    <source>
        <dbReference type="Proteomes" id="UP000236291"/>
    </source>
</evidence>
<evidence type="ECO:0000313" key="3">
    <source>
        <dbReference type="EMBL" id="PNY15524.1"/>
    </source>
</evidence>